<proteinExistence type="predicted"/>
<name>I1BZF6_RHIO9</name>
<protein>
    <recommendedName>
        <fullName evidence="3">Tc1-like transposase DDE domain-containing protein</fullName>
    </recommendedName>
</protein>
<dbReference type="AlphaFoldDB" id="I1BZF6"/>
<evidence type="ECO:0000313" key="1">
    <source>
        <dbReference type="EMBL" id="EIE81586.1"/>
    </source>
</evidence>
<dbReference type="OrthoDB" id="2247048at2759"/>
<dbReference type="STRING" id="246409.I1BZF6"/>
<sequence>MSLVNKELFAIETTGCRTQSLMSKPLERPSNPAMYPSVNERNSEGVDMRLCNKRRNALYSDDEKTRFSQLFFSKYLSAFATVRQLGIYIRAAPRWVKHFTMILKAFPRRRRKLGHHRMLGERHKQFLLHYMDETTSAVLTEVGRKSNVTLDEMDKYLEMKEHYIVVDNAPIHSPTNIEKHIHSQ</sequence>
<accession>I1BZF6</accession>
<dbReference type="VEuPathDB" id="FungiDB:RO3G_06291"/>
<evidence type="ECO:0000313" key="2">
    <source>
        <dbReference type="Proteomes" id="UP000009138"/>
    </source>
</evidence>
<gene>
    <name evidence="1" type="ORF">RO3G_06291</name>
</gene>
<dbReference type="InParanoid" id="I1BZF6"/>
<dbReference type="RefSeq" id="XP_067516982.1">
    <property type="nucleotide sequence ID" value="XM_067660881.1"/>
</dbReference>
<dbReference type="GeneID" id="93613262"/>
<keyword evidence="2" id="KW-1185">Reference proteome</keyword>
<dbReference type="EMBL" id="CH476735">
    <property type="protein sequence ID" value="EIE81586.1"/>
    <property type="molecule type" value="Genomic_DNA"/>
</dbReference>
<evidence type="ECO:0008006" key="3">
    <source>
        <dbReference type="Google" id="ProtNLM"/>
    </source>
</evidence>
<reference evidence="1 2" key="1">
    <citation type="journal article" date="2009" name="PLoS Genet.">
        <title>Genomic analysis of the basal lineage fungus Rhizopus oryzae reveals a whole-genome duplication.</title>
        <authorList>
            <person name="Ma L.-J."/>
            <person name="Ibrahim A.S."/>
            <person name="Skory C."/>
            <person name="Grabherr M.G."/>
            <person name="Burger G."/>
            <person name="Butler M."/>
            <person name="Elias M."/>
            <person name="Idnurm A."/>
            <person name="Lang B.F."/>
            <person name="Sone T."/>
            <person name="Abe A."/>
            <person name="Calvo S.E."/>
            <person name="Corrochano L.M."/>
            <person name="Engels R."/>
            <person name="Fu J."/>
            <person name="Hansberg W."/>
            <person name="Kim J.-M."/>
            <person name="Kodira C.D."/>
            <person name="Koehrsen M.J."/>
            <person name="Liu B."/>
            <person name="Miranda-Saavedra D."/>
            <person name="O'Leary S."/>
            <person name="Ortiz-Castellanos L."/>
            <person name="Poulter R."/>
            <person name="Rodriguez-Romero J."/>
            <person name="Ruiz-Herrera J."/>
            <person name="Shen Y.-Q."/>
            <person name="Zeng Q."/>
            <person name="Galagan J."/>
            <person name="Birren B.W."/>
            <person name="Cuomo C.A."/>
            <person name="Wickes B.L."/>
        </authorList>
    </citation>
    <scope>NUCLEOTIDE SEQUENCE [LARGE SCALE GENOMIC DNA]</scope>
    <source>
        <strain evidence="2">RA 99-880 / ATCC MYA-4621 / FGSC 9543 / NRRL 43880</strain>
    </source>
</reference>
<dbReference type="Proteomes" id="UP000009138">
    <property type="component" value="Unassembled WGS sequence"/>
</dbReference>
<organism evidence="1 2">
    <name type="scientific">Rhizopus delemar (strain RA 99-880 / ATCC MYA-4621 / FGSC 9543 / NRRL 43880)</name>
    <name type="common">Mucormycosis agent</name>
    <name type="synonym">Rhizopus arrhizus var. delemar</name>
    <dbReference type="NCBI Taxonomy" id="246409"/>
    <lineage>
        <taxon>Eukaryota</taxon>
        <taxon>Fungi</taxon>
        <taxon>Fungi incertae sedis</taxon>
        <taxon>Mucoromycota</taxon>
        <taxon>Mucoromycotina</taxon>
        <taxon>Mucoromycetes</taxon>
        <taxon>Mucorales</taxon>
        <taxon>Mucorineae</taxon>
        <taxon>Rhizopodaceae</taxon>
        <taxon>Rhizopus</taxon>
    </lineage>
</organism>